<evidence type="ECO:0000313" key="1">
    <source>
        <dbReference type="EMBL" id="KAB8193016.1"/>
    </source>
</evidence>
<protein>
    <submittedName>
        <fullName evidence="1">Uncharacterized protein</fullName>
    </submittedName>
</protein>
<organism evidence="1 2">
    <name type="scientific">Nonomuraea phyllanthi</name>
    <dbReference type="NCBI Taxonomy" id="2219224"/>
    <lineage>
        <taxon>Bacteria</taxon>
        <taxon>Bacillati</taxon>
        <taxon>Actinomycetota</taxon>
        <taxon>Actinomycetes</taxon>
        <taxon>Streptosporangiales</taxon>
        <taxon>Streptosporangiaceae</taxon>
        <taxon>Nonomuraea</taxon>
    </lineage>
</organism>
<comment type="caution">
    <text evidence="1">The sequence shown here is derived from an EMBL/GenBank/DDBJ whole genome shotgun (WGS) entry which is preliminary data.</text>
</comment>
<name>A0A5C4WDT0_9ACTN</name>
<dbReference type="OrthoDB" id="3541553at2"/>
<gene>
    <name evidence="1" type="ORF">FH608_021990</name>
</gene>
<reference evidence="1 2" key="1">
    <citation type="submission" date="2019-10" db="EMBL/GenBank/DDBJ databases">
        <title>Nonomuraea sp. nov., isolated from Phyllanthus amarus.</title>
        <authorList>
            <person name="Klykleung N."/>
            <person name="Tanasupawat S."/>
        </authorList>
    </citation>
    <scope>NUCLEOTIDE SEQUENCE [LARGE SCALE GENOMIC DNA]</scope>
    <source>
        <strain evidence="1 2">PA1-10</strain>
    </source>
</reference>
<sequence length="89" mass="9678">MSANLTNALRGRLGLLRKPAHALAVLATATAATVTLTATPAAAASWHPYQVYKLYETCTSVGLYAVSSGKAQKYKCEWDSPYYLLSLYY</sequence>
<dbReference type="Proteomes" id="UP000312512">
    <property type="component" value="Unassembled WGS sequence"/>
</dbReference>
<dbReference type="AlphaFoldDB" id="A0A5C4WDT0"/>
<proteinExistence type="predicted"/>
<evidence type="ECO:0000313" key="2">
    <source>
        <dbReference type="Proteomes" id="UP000312512"/>
    </source>
</evidence>
<accession>A0A5C4WDT0</accession>
<keyword evidence="2" id="KW-1185">Reference proteome</keyword>
<dbReference type="RefSeq" id="WP_139632472.1">
    <property type="nucleotide sequence ID" value="NZ_CP045572.1"/>
</dbReference>
<dbReference type="EMBL" id="VDLX02000008">
    <property type="protein sequence ID" value="KAB8193016.1"/>
    <property type="molecule type" value="Genomic_DNA"/>
</dbReference>
<accession>A0A5P9YZP0</accession>